<dbReference type="STRING" id="1244108.SAMN05444004_101459"/>
<dbReference type="RefSeq" id="WP_092641652.1">
    <property type="nucleotide sequence ID" value="NZ_FNPX01000001.1"/>
</dbReference>
<keyword evidence="1" id="KW-0175">Coiled coil</keyword>
<accession>A0A1H3JY07</accession>
<name>A0A1H3JY07_9RHOB</name>
<feature type="coiled-coil region" evidence="1">
    <location>
        <begin position="18"/>
        <end position="45"/>
    </location>
</feature>
<gene>
    <name evidence="2" type="ORF">SAMN05444004_101459</name>
</gene>
<protein>
    <submittedName>
        <fullName evidence="2">Uncharacterized protein</fullName>
    </submittedName>
</protein>
<dbReference type="AlphaFoldDB" id="A0A1H3JY07"/>
<evidence type="ECO:0000313" key="2">
    <source>
        <dbReference type="EMBL" id="SDY44509.1"/>
    </source>
</evidence>
<sequence>MNRDAQLDLLRQLSRLRADRAAARLARIQGLLNTLEDKATALREEPDTPFTSVAESVVRDRWNRWRAVNLMQINTQVARLNIAAQPQREAQARDIARAAVLTKLRTKR</sequence>
<dbReference type="OrthoDB" id="7659299at2"/>
<evidence type="ECO:0000313" key="3">
    <source>
        <dbReference type="Proteomes" id="UP000198914"/>
    </source>
</evidence>
<dbReference type="EMBL" id="FNPX01000001">
    <property type="protein sequence ID" value="SDY44509.1"/>
    <property type="molecule type" value="Genomic_DNA"/>
</dbReference>
<evidence type="ECO:0000256" key="1">
    <source>
        <dbReference type="SAM" id="Coils"/>
    </source>
</evidence>
<keyword evidence="3" id="KW-1185">Reference proteome</keyword>
<organism evidence="2 3">
    <name type="scientific">Jannaschia faecimaris</name>
    <dbReference type="NCBI Taxonomy" id="1244108"/>
    <lineage>
        <taxon>Bacteria</taxon>
        <taxon>Pseudomonadati</taxon>
        <taxon>Pseudomonadota</taxon>
        <taxon>Alphaproteobacteria</taxon>
        <taxon>Rhodobacterales</taxon>
        <taxon>Roseobacteraceae</taxon>
        <taxon>Jannaschia</taxon>
    </lineage>
</organism>
<dbReference type="Proteomes" id="UP000198914">
    <property type="component" value="Unassembled WGS sequence"/>
</dbReference>
<reference evidence="3" key="1">
    <citation type="submission" date="2016-10" db="EMBL/GenBank/DDBJ databases">
        <authorList>
            <person name="Varghese N."/>
            <person name="Submissions S."/>
        </authorList>
    </citation>
    <scope>NUCLEOTIDE SEQUENCE [LARGE SCALE GENOMIC DNA]</scope>
    <source>
        <strain evidence="3">DSM 100420</strain>
    </source>
</reference>
<proteinExistence type="predicted"/>